<dbReference type="AlphaFoldDB" id="H1Y5W8"/>
<protein>
    <submittedName>
        <fullName evidence="1">Uncharacterized protein</fullName>
    </submittedName>
</protein>
<dbReference type="RefSeq" id="WP_008512082.1">
    <property type="nucleotide sequence ID" value="NZ_CM001403.1"/>
</dbReference>
<sequence length="96" mass="11106">MMQQQIKTNYTTPNHPIEEHINISSFIRGIDMAIFKVVIDYIVRNFDPTGINIVGLIDSFCQVLIKPALASFYKILPRGINYYYQNKRGINLTIKL</sequence>
<organism evidence="1 2">
    <name type="scientific">Mucilaginibacter paludis DSM 18603</name>
    <dbReference type="NCBI Taxonomy" id="714943"/>
    <lineage>
        <taxon>Bacteria</taxon>
        <taxon>Pseudomonadati</taxon>
        <taxon>Bacteroidota</taxon>
        <taxon>Sphingobacteriia</taxon>
        <taxon>Sphingobacteriales</taxon>
        <taxon>Sphingobacteriaceae</taxon>
        <taxon>Mucilaginibacter</taxon>
    </lineage>
</organism>
<dbReference type="EMBL" id="CM001403">
    <property type="protein sequence ID" value="EHQ30390.1"/>
    <property type="molecule type" value="Genomic_DNA"/>
</dbReference>
<dbReference type="STRING" id="714943.Mucpa_6334"/>
<evidence type="ECO:0000313" key="2">
    <source>
        <dbReference type="Proteomes" id="UP000002774"/>
    </source>
</evidence>
<reference evidence="1" key="1">
    <citation type="submission" date="2011-09" db="EMBL/GenBank/DDBJ databases">
        <title>The permanent draft genome of Mucilaginibacter paludis DSM 18603.</title>
        <authorList>
            <consortium name="US DOE Joint Genome Institute (JGI-PGF)"/>
            <person name="Lucas S."/>
            <person name="Han J."/>
            <person name="Lapidus A."/>
            <person name="Bruce D."/>
            <person name="Goodwin L."/>
            <person name="Pitluck S."/>
            <person name="Peters L."/>
            <person name="Kyrpides N."/>
            <person name="Mavromatis K."/>
            <person name="Ivanova N."/>
            <person name="Mikhailova N."/>
            <person name="Held B."/>
            <person name="Detter J.C."/>
            <person name="Tapia R."/>
            <person name="Han C."/>
            <person name="Land M."/>
            <person name="Hauser L."/>
            <person name="Markowitz V."/>
            <person name="Cheng J.-F."/>
            <person name="Hugenholtz P."/>
            <person name="Woyke T."/>
            <person name="Wu D."/>
            <person name="Tindall B."/>
            <person name="Brambilla E."/>
            <person name="Klenk H.-P."/>
            <person name="Eisen J.A."/>
        </authorList>
    </citation>
    <scope>NUCLEOTIDE SEQUENCE [LARGE SCALE GENOMIC DNA]</scope>
    <source>
        <strain evidence="1">DSM 18603</strain>
    </source>
</reference>
<proteinExistence type="predicted"/>
<dbReference type="OrthoDB" id="9884046at2"/>
<accession>H1Y5W8</accession>
<dbReference type="HOGENOM" id="CLU_2356649_0_0_10"/>
<dbReference type="Proteomes" id="UP000002774">
    <property type="component" value="Chromosome"/>
</dbReference>
<keyword evidence="2" id="KW-1185">Reference proteome</keyword>
<name>H1Y5W8_9SPHI</name>
<gene>
    <name evidence="1" type="ORF">Mucpa_6334</name>
</gene>
<evidence type="ECO:0000313" key="1">
    <source>
        <dbReference type="EMBL" id="EHQ30390.1"/>
    </source>
</evidence>